<dbReference type="PANTHER" id="PTHR35006">
    <property type="entry name" value="GLYOXALASE FAMILY PROTEIN (AFU_ORTHOLOGUE AFUA_5G14830)"/>
    <property type="match status" value="1"/>
</dbReference>
<dbReference type="EMBL" id="JAUIQD010000003">
    <property type="protein sequence ID" value="KAK3358164.1"/>
    <property type="molecule type" value="Genomic_DNA"/>
</dbReference>
<dbReference type="SUPFAM" id="SSF54593">
    <property type="entry name" value="Glyoxalase/Bleomycin resistance protein/Dihydroxybiphenyl dioxygenase"/>
    <property type="match status" value="1"/>
</dbReference>
<protein>
    <submittedName>
        <fullName evidence="1">Glyoxalase/bleomycin resistance protein/dioxygenase</fullName>
    </submittedName>
</protein>
<comment type="caution">
    <text evidence="1">The sequence shown here is derived from an EMBL/GenBank/DDBJ whole genome shotgun (WGS) entry which is preliminary data.</text>
</comment>
<proteinExistence type="predicted"/>
<accession>A0AAJ0HNS9</accession>
<dbReference type="PANTHER" id="PTHR35006:SF2">
    <property type="entry name" value="GLYOXALASE FAMILY PROTEIN (AFU_ORTHOLOGUE AFUA_5G14830)"/>
    <property type="match status" value="1"/>
</dbReference>
<organism evidence="1 2">
    <name type="scientific">Lasiosphaeria hispida</name>
    <dbReference type="NCBI Taxonomy" id="260671"/>
    <lineage>
        <taxon>Eukaryota</taxon>
        <taxon>Fungi</taxon>
        <taxon>Dikarya</taxon>
        <taxon>Ascomycota</taxon>
        <taxon>Pezizomycotina</taxon>
        <taxon>Sordariomycetes</taxon>
        <taxon>Sordariomycetidae</taxon>
        <taxon>Sordariales</taxon>
        <taxon>Lasiosphaeriaceae</taxon>
        <taxon>Lasiosphaeria</taxon>
    </lineage>
</organism>
<name>A0AAJ0HNS9_9PEZI</name>
<dbReference type="AlphaFoldDB" id="A0AAJ0HNS9"/>
<sequence>MFSSLDYVIVDTFHAAALVIGANDNGKPGIRKQYHANYYAAFVFDPLGHNIEIVYHSPF</sequence>
<dbReference type="Proteomes" id="UP001275084">
    <property type="component" value="Unassembled WGS sequence"/>
</dbReference>
<dbReference type="InterPro" id="IPR029068">
    <property type="entry name" value="Glyas_Bleomycin-R_OHBP_Dase"/>
</dbReference>
<gene>
    <name evidence="1" type="ORF">B0T25DRAFT_452634</name>
</gene>
<evidence type="ECO:0000313" key="2">
    <source>
        <dbReference type="Proteomes" id="UP001275084"/>
    </source>
</evidence>
<evidence type="ECO:0000313" key="1">
    <source>
        <dbReference type="EMBL" id="KAK3358164.1"/>
    </source>
</evidence>
<dbReference type="Gene3D" id="3.10.180.10">
    <property type="entry name" value="2,3-Dihydroxybiphenyl 1,2-Dioxygenase, domain 1"/>
    <property type="match status" value="1"/>
</dbReference>
<reference evidence="1" key="2">
    <citation type="submission" date="2023-06" db="EMBL/GenBank/DDBJ databases">
        <authorList>
            <consortium name="Lawrence Berkeley National Laboratory"/>
            <person name="Haridas S."/>
            <person name="Hensen N."/>
            <person name="Bonometti L."/>
            <person name="Westerberg I."/>
            <person name="Brannstrom I.O."/>
            <person name="Guillou S."/>
            <person name="Cros-Aarteil S."/>
            <person name="Calhoun S."/>
            <person name="Kuo A."/>
            <person name="Mondo S."/>
            <person name="Pangilinan J."/>
            <person name="Riley R."/>
            <person name="Labutti K."/>
            <person name="Andreopoulos B."/>
            <person name="Lipzen A."/>
            <person name="Chen C."/>
            <person name="Yanf M."/>
            <person name="Daum C."/>
            <person name="Ng V."/>
            <person name="Clum A."/>
            <person name="Steindorff A."/>
            <person name="Ohm R."/>
            <person name="Martin F."/>
            <person name="Silar P."/>
            <person name="Natvig D."/>
            <person name="Lalanne C."/>
            <person name="Gautier V."/>
            <person name="Ament-Velasquez S.L."/>
            <person name="Kruys A."/>
            <person name="Hutchinson M.I."/>
            <person name="Powell A.J."/>
            <person name="Barry K."/>
            <person name="Miller A.N."/>
            <person name="Grigoriev I.V."/>
            <person name="Debuchy R."/>
            <person name="Gladieux P."/>
            <person name="Thoren M.H."/>
            <person name="Johannesson H."/>
        </authorList>
    </citation>
    <scope>NUCLEOTIDE SEQUENCE</scope>
    <source>
        <strain evidence="1">CBS 955.72</strain>
    </source>
</reference>
<reference evidence="1" key="1">
    <citation type="journal article" date="2023" name="Mol. Phylogenet. Evol.">
        <title>Genome-scale phylogeny and comparative genomics of the fungal order Sordariales.</title>
        <authorList>
            <person name="Hensen N."/>
            <person name="Bonometti L."/>
            <person name="Westerberg I."/>
            <person name="Brannstrom I.O."/>
            <person name="Guillou S."/>
            <person name="Cros-Aarteil S."/>
            <person name="Calhoun S."/>
            <person name="Haridas S."/>
            <person name="Kuo A."/>
            <person name="Mondo S."/>
            <person name="Pangilinan J."/>
            <person name="Riley R."/>
            <person name="LaButti K."/>
            <person name="Andreopoulos B."/>
            <person name="Lipzen A."/>
            <person name="Chen C."/>
            <person name="Yan M."/>
            <person name="Daum C."/>
            <person name="Ng V."/>
            <person name="Clum A."/>
            <person name="Steindorff A."/>
            <person name="Ohm R.A."/>
            <person name="Martin F."/>
            <person name="Silar P."/>
            <person name="Natvig D.O."/>
            <person name="Lalanne C."/>
            <person name="Gautier V."/>
            <person name="Ament-Velasquez S.L."/>
            <person name="Kruys A."/>
            <person name="Hutchinson M.I."/>
            <person name="Powell A.J."/>
            <person name="Barry K."/>
            <person name="Miller A.N."/>
            <person name="Grigoriev I.V."/>
            <person name="Debuchy R."/>
            <person name="Gladieux P."/>
            <person name="Hiltunen Thoren M."/>
            <person name="Johannesson H."/>
        </authorList>
    </citation>
    <scope>NUCLEOTIDE SEQUENCE</scope>
    <source>
        <strain evidence="1">CBS 955.72</strain>
    </source>
</reference>
<keyword evidence="2" id="KW-1185">Reference proteome</keyword>